<organism evidence="3 4">
    <name type="scientific">Amycolatopsis umgeniensis</name>
    <dbReference type="NCBI Taxonomy" id="336628"/>
    <lineage>
        <taxon>Bacteria</taxon>
        <taxon>Bacillati</taxon>
        <taxon>Actinomycetota</taxon>
        <taxon>Actinomycetes</taxon>
        <taxon>Pseudonocardiales</taxon>
        <taxon>Pseudonocardiaceae</taxon>
        <taxon>Amycolatopsis</taxon>
    </lineage>
</organism>
<name>A0A841AP30_9PSEU</name>
<keyword evidence="2" id="KW-0472">Membrane</keyword>
<dbReference type="Pfam" id="PF13576">
    <property type="entry name" value="Pentapeptide_3"/>
    <property type="match status" value="1"/>
</dbReference>
<protein>
    <submittedName>
        <fullName evidence="3">Uncharacterized protein YjbI with pentapeptide repeats</fullName>
    </submittedName>
</protein>
<reference evidence="3 4" key="1">
    <citation type="submission" date="2020-08" db="EMBL/GenBank/DDBJ databases">
        <title>Sequencing the genomes of 1000 actinobacteria strains.</title>
        <authorList>
            <person name="Klenk H.-P."/>
        </authorList>
    </citation>
    <scope>NUCLEOTIDE SEQUENCE [LARGE SCALE GENOMIC DNA]</scope>
    <source>
        <strain evidence="3 4">DSM 45272</strain>
    </source>
</reference>
<dbReference type="Gene3D" id="2.160.20.80">
    <property type="entry name" value="E3 ubiquitin-protein ligase SopA"/>
    <property type="match status" value="1"/>
</dbReference>
<dbReference type="Proteomes" id="UP000580861">
    <property type="component" value="Unassembled WGS sequence"/>
</dbReference>
<evidence type="ECO:0000313" key="3">
    <source>
        <dbReference type="EMBL" id="MBB5850529.1"/>
    </source>
</evidence>
<dbReference type="InterPro" id="IPR001646">
    <property type="entry name" value="5peptide_repeat"/>
</dbReference>
<feature type="region of interest" description="Disordered" evidence="1">
    <location>
        <begin position="408"/>
        <end position="430"/>
    </location>
</feature>
<keyword evidence="2" id="KW-0812">Transmembrane</keyword>
<evidence type="ECO:0000256" key="2">
    <source>
        <dbReference type="SAM" id="Phobius"/>
    </source>
</evidence>
<dbReference type="AlphaFoldDB" id="A0A841AP30"/>
<comment type="caution">
    <text evidence="3">The sequence shown here is derived from an EMBL/GenBank/DDBJ whole genome shotgun (WGS) entry which is preliminary data.</text>
</comment>
<feature type="transmembrane region" description="Helical" evidence="2">
    <location>
        <begin position="44"/>
        <end position="65"/>
    </location>
</feature>
<dbReference type="EMBL" id="JACHMX010000001">
    <property type="protein sequence ID" value="MBB5850529.1"/>
    <property type="molecule type" value="Genomic_DNA"/>
</dbReference>
<evidence type="ECO:0000313" key="4">
    <source>
        <dbReference type="Proteomes" id="UP000580861"/>
    </source>
</evidence>
<keyword evidence="2" id="KW-1133">Transmembrane helix</keyword>
<accession>A0A841AP30</accession>
<feature type="transmembrane region" description="Helical" evidence="2">
    <location>
        <begin position="15"/>
        <end position="38"/>
    </location>
</feature>
<sequence>MNDDLSKNKVLSNRAIAWCAVALILLALGISWPLLAVYGLGLEAIRTVGTIVLGAGGAVGLLLAARRQQTAELDLVEKRRDLIHKERVQLHAEAVAADTLAHQRHLSSQTEADAAARRITELYAKAVEQLGSDKAPVRLGGLYALERLAQDTRSQREAVINVLCAYLRMPFEQALDSGQDTPARSVVAQERQVRIAAQRILAQHLRPGSPPADTFWPHVDLDLTGATLIDFHFERCQVRSAHFTGATFVGDTDFGGTTFLTHAEFDNTVFGGSARFSDAKFVKDARFRDARFQEPVRFRGSTFHGVARFTDSEFLDDVWFGSAVFRGEAWFSRATFRQDIRFPDAAFLKDVKFRGTEFTRPANEHHKLFKGSWARPARHSSWPEGWTMSAVDTRPWPDAGNGWHKLLIDSRRRSPGEQGNSDGTDRGRSS</sequence>
<proteinExistence type="predicted"/>
<dbReference type="SUPFAM" id="SSF141571">
    <property type="entry name" value="Pentapeptide repeat-like"/>
    <property type="match status" value="1"/>
</dbReference>
<evidence type="ECO:0000256" key="1">
    <source>
        <dbReference type="SAM" id="MobiDB-lite"/>
    </source>
</evidence>
<gene>
    <name evidence="3" type="ORF">HDA45_000616</name>
</gene>
<keyword evidence="4" id="KW-1185">Reference proteome</keyword>
<dbReference type="RefSeq" id="WP_184891779.1">
    <property type="nucleotide sequence ID" value="NZ_JACHMX010000001.1"/>
</dbReference>